<dbReference type="AlphaFoldDB" id="E0DBU6"/>
<dbReference type="Proteomes" id="UP000004218">
    <property type="component" value="Unassembled WGS sequence"/>
</dbReference>
<keyword evidence="2" id="KW-1185">Reference proteome</keyword>
<accession>E0DBU6</accession>
<dbReference type="EMBL" id="ACSH02000002">
    <property type="protein sequence ID" value="EFM50218.1"/>
    <property type="molecule type" value="Genomic_DNA"/>
</dbReference>
<gene>
    <name evidence="1" type="ORF">HMPREF0299_5787</name>
</gene>
<evidence type="ECO:0000313" key="2">
    <source>
        <dbReference type="Proteomes" id="UP000004218"/>
    </source>
</evidence>
<comment type="caution">
    <text evidence="1">The sequence shown here is derived from an EMBL/GenBank/DDBJ whole genome shotgun (WGS) entry which is preliminary data.</text>
</comment>
<organism evidence="1 2">
    <name type="scientific">Corynebacterium matruchotii ATCC 14266</name>
    <dbReference type="NCBI Taxonomy" id="553207"/>
    <lineage>
        <taxon>Bacteria</taxon>
        <taxon>Bacillati</taxon>
        <taxon>Actinomycetota</taxon>
        <taxon>Actinomycetes</taxon>
        <taxon>Mycobacteriales</taxon>
        <taxon>Corynebacteriaceae</taxon>
        <taxon>Corynebacterium</taxon>
    </lineage>
</organism>
<reference evidence="1" key="1">
    <citation type="submission" date="2010-08" db="EMBL/GenBank/DDBJ databases">
        <authorList>
            <person name="Harkins D.M."/>
            <person name="Madupu R."/>
            <person name="Durkin A.S."/>
            <person name="Torralba M."/>
            <person name="Methe B."/>
            <person name="Sutton G.G."/>
            <person name="Nelson K.E."/>
        </authorList>
    </citation>
    <scope>NUCLEOTIDE SEQUENCE [LARGE SCALE GENOMIC DNA]</scope>
    <source>
        <strain evidence="1">ATCC 14266</strain>
    </source>
</reference>
<protein>
    <submittedName>
        <fullName evidence="1">Uncharacterized protein</fullName>
    </submittedName>
</protein>
<name>E0DBU6_9CORY</name>
<proteinExistence type="predicted"/>
<sequence>MTVAQATSGVVVCIPGVGVVVVVRIPVVEVVGIGIVESLVVVGVVADSS</sequence>
<dbReference type="STRING" id="553207.HMPREF0299_5787"/>
<evidence type="ECO:0000313" key="1">
    <source>
        <dbReference type="EMBL" id="EFM50218.1"/>
    </source>
</evidence>